<reference evidence="5 6" key="1">
    <citation type="submission" date="2021-04" db="EMBL/GenBank/DDBJ databases">
        <title>Draft genome sequence of Paenibacillus cisolokensis, LC2-13A.</title>
        <authorList>
            <person name="Uke A."/>
            <person name="Chhe C."/>
            <person name="Baramee S."/>
            <person name="Kosugi A."/>
        </authorList>
    </citation>
    <scope>NUCLEOTIDE SEQUENCE [LARGE SCALE GENOMIC DNA]</scope>
    <source>
        <strain evidence="5 6">LC2-13A</strain>
    </source>
</reference>
<accession>A0ABQ4NEE1</accession>
<name>A0ABQ4NEE1_9BACL</name>
<organism evidence="5 6">
    <name type="scientific">Paenibacillus cisolokensis</name>
    <dbReference type="NCBI Taxonomy" id="1658519"/>
    <lineage>
        <taxon>Bacteria</taxon>
        <taxon>Bacillati</taxon>
        <taxon>Bacillota</taxon>
        <taxon>Bacilli</taxon>
        <taxon>Bacillales</taxon>
        <taxon>Paenibacillaceae</taxon>
        <taxon>Paenibacillus</taxon>
    </lineage>
</organism>
<keyword evidence="6" id="KW-1185">Reference proteome</keyword>
<keyword evidence="2" id="KW-0288">FMN</keyword>
<proteinExistence type="predicted"/>
<evidence type="ECO:0000256" key="4">
    <source>
        <dbReference type="ARBA" id="ARBA00023033"/>
    </source>
</evidence>
<evidence type="ECO:0000256" key="3">
    <source>
        <dbReference type="ARBA" id="ARBA00023002"/>
    </source>
</evidence>
<keyword evidence="3" id="KW-0560">Oxidoreductase</keyword>
<dbReference type="InterPro" id="IPR051260">
    <property type="entry name" value="Diverse_substr_monoxygenases"/>
</dbReference>
<evidence type="ECO:0000313" key="6">
    <source>
        <dbReference type="Proteomes" id="UP000680304"/>
    </source>
</evidence>
<evidence type="ECO:0000256" key="1">
    <source>
        <dbReference type="ARBA" id="ARBA00022630"/>
    </source>
</evidence>
<evidence type="ECO:0000313" key="5">
    <source>
        <dbReference type="EMBL" id="GIQ66597.1"/>
    </source>
</evidence>
<gene>
    <name evidence="5" type="ORF">PACILC2_51650</name>
</gene>
<sequence>MTSANDLEATVYGKEEHLSHADRYDRAEEFLDVVKKFWFSIEGDAVVANKETGQFIDVSKVHPVKHEGKWFKVSGLLDAPARRKDIRSSCKPDRRRRGKSSLPERLKSYLQLANRCSMRKRFMKI</sequence>
<dbReference type="Gene3D" id="3.20.20.30">
    <property type="entry name" value="Luciferase-like domain"/>
    <property type="match status" value="1"/>
</dbReference>
<evidence type="ECO:0000256" key="2">
    <source>
        <dbReference type="ARBA" id="ARBA00022643"/>
    </source>
</evidence>
<dbReference type="EMBL" id="BOVJ01000195">
    <property type="protein sequence ID" value="GIQ66597.1"/>
    <property type="molecule type" value="Genomic_DNA"/>
</dbReference>
<dbReference type="SUPFAM" id="SSF51679">
    <property type="entry name" value="Bacterial luciferase-like"/>
    <property type="match status" value="1"/>
</dbReference>
<keyword evidence="1" id="KW-0285">Flavoprotein</keyword>
<keyword evidence="4" id="KW-0503">Monooxygenase</keyword>
<protein>
    <submittedName>
        <fullName evidence="5">Uncharacterized protein</fullName>
    </submittedName>
</protein>
<dbReference type="Proteomes" id="UP000680304">
    <property type="component" value="Unassembled WGS sequence"/>
</dbReference>
<dbReference type="PANTHER" id="PTHR30011:SF16">
    <property type="entry name" value="C2H2 FINGER DOMAIN TRANSCRIPTION FACTOR (EUROFUNG)-RELATED"/>
    <property type="match status" value="1"/>
</dbReference>
<dbReference type="PANTHER" id="PTHR30011">
    <property type="entry name" value="ALKANESULFONATE MONOOXYGENASE-RELATED"/>
    <property type="match status" value="1"/>
</dbReference>
<comment type="caution">
    <text evidence="5">The sequence shown here is derived from an EMBL/GenBank/DDBJ whole genome shotgun (WGS) entry which is preliminary data.</text>
</comment>
<dbReference type="InterPro" id="IPR036661">
    <property type="entry name" value="Luciferase-like_sf"/>
</dbReference>